<dbReference type="EMBL" id="CDMZ01003713">
    <property type="protein sequence ID" value="CEM47335.1"/>
    <property type="molecule type" value="Genomic_DNA"/>
</dbReference>
<feature type="region of interest" description="Disordered" evidence="2">
    <location>
        <begin position="355"/>
        <end position="441"/>
    </location>
</feature>
<proteinExistence type="predicted"/>
<feature type="compositionally biased region" description="Basic and acidic residues" evidence="2">
    <location>
        <begin position="358"/>
        <end position="372"/>
    </location>
</feature>
<feature type="domain" description="K Homology" evidence="3">
    <location>
        <begin position="106"/>
        <end position="182"/>
    </location>
</feature>
<feature type="compositionally biased region" description="Basic residues" evidence="2">
    <location>
        <begin position="414"/>
        <end position="425"/>
    </location>
</feature>
<feature type="compositionally biased region" description="Basic and acidic residues" evidence="2">
    <location>
        <begin position="426"/>
        <end position="441"/>
    </location>
</feature>
<dbReference type="GO" id="GO:0003723">
    <property type="term" value="F:RNA binding"/>
    <property type="evidence" value="ECO:0007669"/>
    <property type="project" value="UniProtKB-UniRule"/>
</dbReference>
<dbReference type="InterPro" id="IPR004088">
    <property type="entry name" value="KH_dom_type_1"/>
</dbReference>
<dbReference type="AlphaFoldDB" id="A0A0G4HSL5"/>
<dbReference type="PhylomeDB" id="A0A0G4HSL5"/>
<feature type="compositionally biased region" description="Basic and acidic residues" evidence="2">
    <location>
        <begin position="13"/>
        <end position="32"/>
    </location>
</feature>
<feature type="domain" description="K Homology" evidence="3">
    <location>
        <begin position="30"/>
        <end position="93"/>
    </location>
</feature>
<evidence type="ECO:0000256" key="2">
    <source>
        <dbReference type="SAM" id="MobiDB-lite"/>
    </source>
</evidence>
<evidence type="ECO:0000313" key="4">
    <source>
        <dbReference type="EMBL" id="CEM47335.1"/>
    </source>
</evidence>
<feature type="domain" description="K Homology" evidence="3">
    <location>
        <begin position="274"/>
        <end position="345"/>
    </location>
</feature>
<dbReference type="Pfam" id="PF00013">
    <property type="entry name" value="KH_1"/>
    <property type="match status" value="1"/>
</dbReference>
<protein>
    <recommendedName>
        <fullName evidence="3">K Homology domain-containing protein</fullName>
    </recommendedName>
</protein>
<name>A0A0G4HSL5_9ALVE</name>
<accession>A0A0G4HSL5</accession>
<dbReference type="InterPro" id="IPR004087">
    <property type="entry name" value="KH_dom"/>
</dbReference>
<sequence>MSRSRSPGHRKASRDEDRGDSFRDREEDRREVTASMQISDEDAAFILGTAGKTKHKLGRVSGATLSLDRGELCIRGHKEAVDRAKSYCEMVMAQRVGPVKIPDGPREDLTVLEVPAECVAYVTGRRGGVLRMIEEEFGTIMFFAEVDPSSTKKSEKLAIFGPERARRGSELKVMSAIEQKVPGHFTEGLQDHQSSARGFATDVFRIAEEDYSYALGKEGATRRKLGRAAGCLLEYVGRVAFMSGILEERRRCKDYLTWLCEQRVRNVKVHTATRDDVEVLNVPRDCIAFITGPKGSELRAVEDRTDSFCFLDGDKGRQGEERLLIFSYKRSNRLRARELVEDRIELKLRGGGRGGYRGGRDDYYDRDRDRGRYRSRSPGYRGGGRDRSRSRDRGHRDRYDDRDRDRGGRDNGRSRGRSRSRSPRGRGRDYSRDRDGRRDYR</sequence>
<dbReference type="InterPro" id="IPR036612">
    <property type="entry name" value="KH_dom_type_1_sf"/>
</dbReference>
<dbReference type="SMART" id="SM00322">
    <property type="entry name" value="KH"/>
    <property type="match status" value="4"/>
</dbReference>
<feature type="compositionally biased region" description="Basic residues" evidence="2">
    <location>
        <begin position="1"/>
        <end position="12"/>
    </location>
</feature>
<feature type="compositionally biased region" description="Basic and acidic residues" evidence="2">
    <location>
        <begin position="383"/>
        <end position="413"/>
    </location>
</feature>
<evidence type="ECO:0000256" key="1">
    <source>
        <dbReference type="PROSITE-ProRule" id="PRU00117"/>
    </source>
</evidence>
<dbReference type="PROSITE" id="PS50084">
    <property type="entry name" value="KH_TYPE_1"/>
    <property type="match status" value="1"/>
</dbReference>
<feature type="domain" description="K Homology" evidence="3">
    <location>
        <begin position="198"/>
        <end position="261"/>
    </location>
</feature>
<feature type="region of interest" description="Disordered" evidence="2">
    <location>
        <begin position="1"/>
        <end position="34"/>
    </location>
</feature>
<dbReference type="SUPFAM" id="SSF54791">
    <property type="entry name" value="Eukaryotic type KH-domain (KH-domain type I)"/>
    <property type="match status" value="3"/>
</dbReference>
<organism evidence="4">
    <name type="scientific">Chromera velia CCMP2878</name>
    <dbReference type="NCBI Taxonomy" id="1169474"/>
    <lineage>
        <taxon>Eukaryota</taxon>
        <taxon>Sar</taxon>
        <taxon>Alveolata</taxon>
        <taxon>Colpodellida</taxon>
        <taxon>Chromeraceae</taxon>
        <taxon>Chromera</taxon>
    </lineage>
</organism>
<dbReference type="CDD" id="cd00105">
    <property type="entry name" value="KH-I"/>
    <property type="match status" value="3"/>
</dbReference>
<evidence type="ECO:0000259" key="3">
    <source>
        <dbReference type="SMART" id="SM00322"/>
    </source>
</evidence>
<dbReference type="Gene3D" id="3.30.1370.10">
    <property type="entry name" value="K Homology domain, type 1"/>
    <property type="match status" value="1"/>
</dbReference>
<reference evidence="4" key="1">
    <citation type="submission" date="2014-11" db="EMBL/GenBank/DDBJ databases">
        <authorList>
            <person name="Otto D Thomas"/>
            <person name="Naeem Raeece"/>
        </authorList>
    </citation>
    <scope>NUCLEOTIDE SEQUENCE</scope>
</reference>
<gene>
    <name evidence="4" type="ORF">Cvel_31081</name>
</gene>
<keyword evidence="1" id="KW-0694">RNA-binding</keyword>
<dbReference type="VEuPathDB" id="CryptoDB:Cvel_31081"/>